<accession>A0A2N1M1Q0</accession>
<reference evidence="1 2" key="1">
    <citation type="submission" date="2016-04" db="EMBL/GenBank/DDBJ databases">
        <title>Genome analyses suggest a sexual origin of heterokaryosis in a supposedly ancient asexual fungus.</title>
        <authorList>
            <person name="Ropars J."/>
            <person name="Sedzielewska K."/>
            <person name="Noel J."/>
            <person name="Charron P."/>
            <person name="Farinelli L."/>
            <person name="Marton T."/>
            <person name="Kruger M."/>
            <person name="Pelin A."/>
            <person name="Brachmann A."/>
            <person name="Corradi N."/>
        </authorList>
    </citation>
    <scope>NUCLEOTIDE SEQUENCE [LARGE SCALE GENOMIC DNA]</scope>
    <source>
        <strain evidence="1 2">C2</strain>
    </source>
</reference>
<organism evidence="1 2">
    <name type="scientific">Rhizophagus irregularis</name>
    <dbReference type="NCBI Taxonomy" id="588596"/>
    <lineage>
        <taxon>Eukaryota</taxon>
        <taxon>Fungi</taxon>
        <taxon>Fungi incertae sedis</taxon>
        <taxon>Mucoromycota</taxon>
        <taxon>Glomeromycotina</taxon>
        <taxon>Glomeromycetes</taxon>
        <taxon>Glomerales</taxon>
        <taxon>Glomeraceae</taxon>
        <taxon>Rhizophagus</taxon>
    </lineage>
</organism>
<dbReference type="Proteomes" id="UP000233469">
    <property type="component" value="Unassembled WGS sequence"/>
</dbReference>
<comment type="caution">
    <text evidence="1">The sequence shown here is derived from an EMBL/GenBank/DDBJ whole genome shotgun (WGS) entry which is preliminary data.</text>
</comment>
<gene>
    <name evidence="1" type="ORF">RhiirC2_801997</name>
</gene>
<protein>
    <submittedName>
        <fullName evidence="1">Uncharacterized protein</fullName>
    </submittedName>
</protein>
<proteinExistence type="predicted"/>
<evidence type="ECO:0000313" key="1">
    <source>
        <dbReference type="EMBL" id="PKK55594.1"/>
    </source>
</evidence>
<reference evidence="1 2" key="2">
    <citation type="submission" date="2017-10" db="EMBL/GenBank/DDBJ databases">
        <title>Extensive intraspecific genome diversity in a model arbuscular mycorrhizal fungus.</title>
        <authorList>
            <person name="Chen E.C.H."/>
            <person name="Morin E."/>
            <person name="Baudet D."/>
            <person name="Noel J."/>
            <person name="Ndikumana S."/>
            <person name="Charron P."/>
            <person name="St-Onge C."/>
            <person name="Giorgi J."/>
            <person name="Grigoriev I.V."/>
            <person name="Roux C."/>
            <person name="Martin F.M."/>
            <person name="Corradi N."/>
        </authorList>
    </citation>
    <scope>NUCLEOTIDE SEQUENCE [LARGE SCALE GENOMIC DNA]</scope>
    <source>
        <strain evidence="1 2">C2</strain>
    </source>
</reference>
<dbReference type="EMBL" id="LLXL01007255">
    <property type="protein sequence ID" value="PKK55594.1"/>
    <property type="molecule type" value="Genomic_DNA"/>
</dbReference>
<evidence type="ECO:0000313" key="2">
    <source>
        <dbReference type="Proteomes" id="UP000233469"/>
    </source>
</evidence>
<dbReference type="AlphaFoldDB" id="A0A2N1M1Q0"/>
<sequence length="67" mass="7780">MHIAPSTREIGIYIRQQIGYSWIKGNQIGIKGKRLNIESSIQSDIGDQHPQYKIRHPNCYRRSTTLL</sequence>
<name>A0A2N1M1Q0_9GLOM</name>